<evidence type="ECO:0000259" key="2">
    <source>
        <dbReference type="Pfam" id="PF04892"/>
    </source>
</evidence>
<proteinExistence type="predicted"/>
<evidence type="ECO:0000313" key="4">
    <source>
        <dbReference type="Proteomes" id="UP000051063"/>
    </source>
</evidence>
<accession>A0ABR5N0F1</accession>
<keyword evidence="1" id="KW-1133">Transmembrane helix</keyword>
<feature type="transmembrane region" description="Helical" evidence="1">
    <location>
        <begin position="61"/>
        <end position="82"/>
    </location>
</feature>
<organism evidence="3 4">
    <name type="scientific">Brevibacillus choshinensis</name>
    <dbReference type="NCBI Taxonomy" id="54911"/>
    <lineage>
        <taxon>Bacteria</taxon>
        <taxon>Bacillati</taxon>
        <taxon>Bacillota</taxon>
        <taxon>Bacilli</taxon>
        <taxon>Bacillales</taxon>
        <taxon>Paenibacillaceae</taxon>
        <taxon>Brevibacillus</taxon>
    </lineage>
</organism>
<feature type="transmembrane region" description="Helical" evidence="1">
    <location>
        <begin position="9"/>
        <end position="29"/>
    </location>
</feature>
<feature type="domain" description="VanZ-like" evidence="2">
    <location>
        <begin position="15"/>
        <end position="133"/>
    </location>
</feature>
<reference evidence="3 4" key="1">
    <citation type="submission" date="2015-09" db="EMBL/GenBank/DDBJ databases">
        <title>Genome sequencing project for genomic taxonomy and phylogenomics of Bacillus-like bacteria.</title>
        <authorList>
            <person name="Liu B."/>
            <person name="Wang J."/>
            <person name="Zhu Y."/>
            <person name="Liu G."/>
            <person name="Chen Q."/>
            <person name="Chen Z."/>
            <person name="Lan J."/>
            <person name="Che J."/>
            <person name="Ge C."/>
            <person name="Shi H."/>
            <person name="Pan Z."/>
            <person name="Liu X."/>
        </authorList>
    </citation>
    <scope>NUCLEOTIDE SEQUENCE [LARGE SCALE GENOMIC DNA]</scope>
    <source>
        <strain evidence="3 4">DSM 8552</strain>
    </source>
</reference>
<keyword evidence="1" id="KW-0812">Transmembrane</keyword>
<dbReference type="EMBL" id="LJJB01000013">
    <property type="protein sequence ID" value="KQL43983.1"/>
    <property type="molecule type" value="Genomic_DNA"/>
</dbReference>
<feature type="transmembrane region" description="Helical" evidence="1">
    <location>
        <begin position="89"/>
        <end position="111"/>
    </location>
</feature>
<dbReference type="InterPro" id="IPR006976">
    <property type="entry name" value="VanZ-like"/>
</dbReference>
<sequence length="306" mass="34805">MMEMKIRKPLFAGTLFYISLILYFMFFAFNRVEHATDVYGYVFMLVPEAVPLLFPEFSFSWLYDFGNIAAFIPFGTLFPLLYRIRFVKFITFFISAILVLETLQALTHLGSFDVDDVISNTLGAAIGFVAYKVGFASKISYKKLLASALSIGVLLIGIMVVSETVHYALEKREGPIQALHGWKERNGRLPRTTNLSSFTVKGKKIEPKMNVYSSQGEKSKTYTYILGNKKNVKFYSHYGIPDNGERKGEVTVIADGQLIAQFSELYMQDADTFEMPFDQINEITITVSGNAELWDAGLSERKHWWE</sequence>
<name>A0ABR5N0F1_BRECH</name>
<keyword evidence="1" id="KW-0472">Membrane</keyword>
<feature type="transmembrane region" description="Helical" evidence="1">
    <location>
        <begin position="117"/>
        <end position="137"/>
    </location>
</feature>
<dbReference type="Pfam" id="PF04892">
    <property type="entry name" value="VanZ"/>
    <property type="match status" value="1"/>
</dbReference>
<protein>
    <submittedName>
        <fullName evidence="3">VanZ family protein</fullName>
    </submittedName>
</protein>
<keyword evidence="4" id="KW-1185">Reference proteome</keyword>
<evidence type="ECO:0000313" key="3">
    <source>
        <dbReference type="EMBL" id="KQL43983.1"/>
    </source>
</evidence>
<comment type="caution">
    <text evidence="3">The sequence shown here is derived from an EMBL/GenBank/DDBJ whole genome shotgun (WGS) entry which is preliminary data.</text>
</comment>
<dbReference type="RefSeq" id="WP_236708049.1">
    <property type="nucleotide sequence ID" value="NZ_LJJB01000013.1"/>
</dbReference>
<gene>
    <name evidence="3" type="ORF">AN963_21290</name>
</gene>
<feature type="transmembrane region" description="Helical" evidence="1">
    <location>
        <begin position="144"/>
        <end position="162"/>
    </location>
</feature>
<evidence type="ECO:0000256" key="1">
    <source>
        <dbReference type="SAM" id="Phobius"/>
    </source>
</evidence>
<dbReference type="Proteomes" id="UP000051063">
    <property type="component" value="Unassembled WGS sequence"/>
</dbReference>